<dbReference type="KEGG" id="cthu:HUR95_06135"/>
<protein>
    <submittedName>
        <fullName evidence="9">DMT family transporter</fullName>
    </submittedName>
</protein>
<keyword evidence="10" id="KW-1185">Reference proteome</keyword>
<keyword evidence="5 7" id="KW-1133">Transmembrane helix</keyword>
<evidence type="ECO:0000256" key="4">
    <source>
        <dbReference type="ARBA" id="ARBA00022692"/>
    </source>
</evidence>
<evidence type="ECO:0000256" key="5">
    <source>
        <dbReference type="ARBA" id="ARBA00022989"/>
    </source>
</evidence>
<feature type="transmembrane region" description="Helical" evidence="7">
    <location>
        <begin position="246"/>
        <end position="265"/>
    </location>
</feature>
<dbReference type="SUPFAM" id="SSF103481">
    <property type="entry name" value="Multidrug resistance efflux transporter EmrE"/>
    <property type="match status" value="2"/>
</dbReference>
<evidence type="ECO:0000313" key="9">
    <source>
        <dbReference type="EMBL" id="QZT35332.1"/>
    </source>
</evidence>
<feature type="transmembrane region" description="Helical" evidence="7">
    <location>
        <begin position="145"/>
        <end position="169"/>
    </location>
</feature>
<feature type="transmembrane region" description="Helical" evidence="7">
    <location>
        <begin position="7"/>
        <end position="28"/>
    </location>
</feature>
<comment type="similarity">
    <text evidence="2">Belongs to the EamA transporter family.</text>
</comment>
<feature type="transmembrane region" description="Helical" evidence="7">
    <location>
        <begin position="271"/>
        <end position="291"/>
    </location>
</feature>
<feature type="domain" description="EamA" evidence="8">
    <location>
        <begin position="6"/>
        <end position="138"/>
    </location>
</feature>
<comment type="subcellular location">
    <subcellularLocation>
        <location evidence="1">Cell membrane</location>
        <topology evidence="1">Multi-pass membrane protein</topology>
    </subcellularLocation>
</comment>
<dbReference type="InterPro" id="IPR050638">
    <property type="entry name" value="AA-Vitamin_Transporters"/>
</dbReference>
<dbReference type="InterPro" id="IPR000620">
    <property type="entry name" value="EamA_dom"/>
</dbReference>
<feature type="transmembrane region" description="Helical" evidence="7">
    <location>
        <begin position="181"/>
        <end position="200"/>
    </location>
</feature>
<keyword evidence="6 7" id="KW-0472">Membrane</keyword>
<organism evidence="9 10">
    <name type="scientific">Caldalkalibacillus thermarum (strain TA2.A1)</name>
    <dbReference type="NCBI Taxonomy" id="986075"/>
    <lineage>
        <taxon>Bacteria</taxon>
        <taxon>Bacillati</taxon>
        <taxon>Bacillota</taxon>
        <taxon>Bacilli</taxon>
        <taxon>Bacillales</taxon>
        <taxon>Bacillaceae</taxon>
        <taxon>Caldalkalibacillus</taxon>
    </lineage>
</organism>
<evidence type="ECO:0000313" key="10">
    <source>
        <dbReference type="Proteomes" id="UP000825179"/>
    </source>
</evidence>
<keyword evidence="3" id="KW-1003">Cell membrane</keyword>
<feature type="transmembrane region" description="Helical" evidence="7">
    <location>
        <begin position="212"/>
        <end position="234"/>
    </location>
</feature>
<feature type="transmembrane region" description="Helical" evidence="7">
    <location>
        <begin position="95"/>
        <end position="114"/>
    </location>
</feature>
<keyword evidence="4 7" id="KW-0812">Transmembrane</keyword>
<evidence type="ECO:0000259" key="8">
    <source>
        <dbReference type="Pfam" id="PF00892"/>
    </source>
</evidence>
<evidence type="ECO:0000256" key="2">
    <source>
        <dbReference type="ARBA" id="ARBA00007362"/>
    </source>
</evidence>
<feature type="transmembrane region" description="Helical" evidence="7">
    <location>
        <begin position="34"/>
        <end position="55"/>
    </location>
</feature>
<feature type="domain" description="EamA" evidence="8">
    <location>
        <begin position="150"/>
        <end position="286"/>
    </location>
</feature>
<dbReference type="Pfam" id="PF00892">
    <property type="entry name" value="EamA"/>
    <property type="match status" value="2"/>
</dbReference>
<dbReference type="InterPro" id="IPR037185">
    <property type="entry name" value="EmrE-like"/>
</dbReference>
<dbReference type="EMBL" id="CP082237">
    <property type="protein sequence ID" value="QZT35332.1"/>
    <property type="molecule type" value="Genomic_DNA"/>
</dbReference>
<dbReference type="OrthoDB" id="4529062at2"/>
<proteinExistence type="inferred from homology"/>
<name>A0A8X8L945_CALTT</name>
<evidence type="ECO:0000256" key="3">
    <source>
        <dbReference type="ARBA" id="ARBA00022475"/>
    </source>
</evidence>
<dbReference type="Proteomes" id="UP000825179">
    <property type="component" value="Chromosome"/>
</dbReference>
<sequence>MSPVLTYVLLVIVMLIWGLNVVALKLLVEAFAPVTMQAVRIFVAGVSLFIVLYFLKDLRWLNKKEWGYTLLATVFGVVGHHSFLALGLAQTSASNAALILGMLPLTTSVLAMIFLHDRMTWLRLLGICCGFIGVAFVVLQNNGGLGTISTGDLFILLAMASQAFSFILIKKVTATLSAGEMTAVMLLAGSVMLFAFSLWVEPHGLDTFSQGSWWIWLVFFASAIIATALGHVLFNMGINKIGAGQAAVFNNLVPFFALVSAFLFLGEPLLLSQIFGFIFIATGVLLGTGYVDEKLKRANLMVHSQSKPPVSIHDQIEAQGQHKAKSDSV</sequence>
<reference evidence="9 10" key="1">
    <citation type="journal article" date="2020" name="Extremophiles">
        <title>Genomic analysis of Caldalkalibacillus thermarum TA2.A1 reveals aerobic alkaliphilic metabolism and evolutionary hallmarks linking alkaliphilic bacteria and plant life.</title>
        <authorList>
            <person name="de Jong S.I."/>
            <person name="van den Broek M.A."/>
            <person name="Merkel A.Y."/>
            <person name="de la Torre Cortes P."/>
            <person name="Kalamorz F."/>
            <person name="Cook G.M."/>
            <person name="van Loosdrecht M.C.M."/>
            <person name="McMillan D.G.G."/>
        </authorList>
    </citation>
    <scope>NUCLEOTIDE SEQUENCE [LARGE SCALE GENOMIC DNA]</scope>
    <source>
        <strain evidence="9 10">TA2.A1</strain>
    </source>
</reference>
<gene>
    <name evidence="9" type="ORF">HUR95_06135</name>
</gene>
<evidence type="ECO:0000256" key="1">
    <source>
        <dbReference type="ARBA" id="ARBA00004651"/>
    </source>
</evidence>
<feature type="transmembrane region" description="Helical" evidence="7">
    <location>
        <begin position="67"/>
        <end position="89"/>
    </location>
</feature>
<dbReference type="AlphaFoldDB" id="A0A8X8L945"/>
<dbReference type="GO" id="GO:0005886">
    <property type="term" value="C:plasma membrane"/>
    <property type="evidence" value="ECO:0007669"/>
    <property type="project" value="UniProtKB-SubCell"/>
</dbReference>
<evidence type="ECO:0000256" key="7">
    <source>
        <dbReference type="SAM" id="Phobius"/>
    </source>
</evidence>
<dbReference type="PANTHER" id="PTHR32322">
    <property type="entry name" value="INNER MEMBRANE TRANSPORTER"/>
    <property type="match status" value="1"/>
</dbReference>
<accession>A0A8X8L945</accession>
<evidence type="ECO:0000256" key="6">
    <source>
        <dbReference type="ARBA" id="ARBA00023136"/>
    </source>
</evidence>
<feature type="transmembrane region" description="Helical" evidence="7">
    <location>
        <begin position="121"/>
        <end position="139"/>
    </location>
</feature>
<dbReference type="PANTHER" id="PTHR32322:SF18">
    <property type="entry name" value="S-ADENOSYLMETHIONINE_S-ADENOSYLHOMOCYSTEINE TRANSPORTER"/>
    <property type="match status" value="1"/>
</dbReference>